<evidence type="ECO:0000256" key="1">
    <source>
        <dbReference type="ARBA" id="ARBA00004479"/>
    </source>
</evidence>
<dbReference type="GO" id="GO:0001786">
    <property type="term" value="F:phosphatidylserine binding"/>
    <property type="evidence" value="ECO:0007669"/>
    <property type="project" value="TreeGrafter"/>
</dbReference>
<protein>
    <recommendedName>
        <fullName evidence="12">Ig-like domain-containing protein</fullName>
    </recommendedName>
</protein>
<dbReference type="GO" id="GO:0060097">
    <property type="term" value="P:cytoskeletal rearrangement involved in phagocytosis, engulfment"/>
    <property type="evidence" value="ECO:0007669"/>
    <property type="project" value="TreeGrafter"/>
</dbReference>
<keyword evidence="2 11" id="KW-0812">Transmembrane</keyword>
<dbReference type="Pfam" id="PF07686">
    <property type="entry name" value="V-set"/>
    <property type="match status" value="2"/>
</dbReference>
<feature type="transmembrane region" description="Helical" evidence="11">
    <location>
        <begin position="299"/>
        <end position="321"/>
    </location>
</feature>
<evidence type="ECO:0000313" key="13">
    <source>
        <dbReference type="EMBL" id="KAK3524422.1"/>
    </source>
</evidence>
<evidence type="ECO:0000256" key="6">
    <source>
        <dbReference type="ARBA" id="ARBA00023157"/>
    </source>
</evidence>
<dbReference type="PANTHER" id="PTHR46608">
    <property type="entry name" value="T-CELL IMMUNOGLOBULIN AND MUCIN DOMAIN-CONTAINING PROTEIN 4"/>
    <property type="match status" value="1"/>
</dbReference>
<dbReference type="InterPro" id="IPR007110">
    <property type="entry name" value="Ig-like_dom"/>
</dbReference>
<dbReference type="InterPro" id="IPR013783">
    <property type="entry name" value="Ig-like_fold"/>
</dbReference>
<keyword evidence="6" id="KW-1015">Disulfide bond</keyword>
<dbReference type="InterPro" id="IPR013106">
    <property type="entry name" value="Ig_V-set"/>
</dbReference>
<dbReference type="AlphaFoldDB" id="A0AAE0QLM3"/>
<dbReference type="InterPro" id="IPR003599">
    <property type="entry name" value="Ig_sub"/>
</dbReference>
<dbReference type="SMART" id="SM00406">
    <property type="entry name" value="IGv"/>
    <property type="match status" value="2"/>
</dbReference>
<dbReference type="EMBL" id="JAUCMX010000014">
    <property type="protein sequence ID" value="KAK3524422.1"/>
    <property type="molecule type" value="Genomic_DNA"/>
</dbReference>
<organism evidence="13 14">
    <name type="scientific">Hemibagrus guttatus</name>
    <dbReference type="NCBI Taxonomy" id="175788"/>
    <lineage>
        <taxon>Eukaryota</taxon>
        <taxon>Metazoa</taxon>
        <taxon>Chordata</taxon>
        <taxon>Craniata</taxon>
        <taxon>Vertebrata</taxon>
        <taxon>Euteleostomi</taxon>
        <taxon>Actinopterygii</taxon>
        <taxon>Neopterygii</taxon>
        <taxon>Teleostei</taxon>
        <taxon>Ostariophysi</taxon>
        <taxon>Siluriformes</taxon>
        <taxon>Bagridae</taxon>
        <taxon>Hemibagrus</taxon>
    </lineage>
</organism>
<feature type="domain" description="Ig-like" evidence="12">
    <location>
        <begin position="121"/>
        <end position="224"/>
    </location>
</feature>
<feature type="region of interest" description="Disordered" evidence="10">
    <location>
        <begin position="251"/>
        <end position="280"/>
    </location>
</feature>
<evidence type="ECO:0000256" key="7">
    <source>
        <dbReference type="ARBA" id="ARBA00023180"/>
    </source>
</evidence>
<dbReference type="PROSITE" id="PS50835">
    <property type="entry name" value="IG_LIKE"/>
    <property type="match status" value="2"/>
</dbReference>
<dbReference type="GO" id="GO:0043277">
    <property type="term" value="P:apoptotic cell clearance"/>
    <property type="evidence" value="ECO:0007669"/>
    <property type="project" value="TreeGrafter"/>
</dbReference>
<name>A0AAE0QLM3_9TELE</name>
<keyword evidence="8" id="KW-0393">Immunoglobulin domain</keyword>
<comment type="caution">
    <text evidence="13">The sequence shown here is derived from an EMBL/GenBank/DDBJ whole genome shotgun (WGS) entry which is preliminary data.</text>
</comment>
<keyword evidence="3" id="KW-0732">Signal</keyword>
<comment type="similarity">
    <text evidence="9">Belongs to the immunoglobulin superfamily. TIM family.</text>
</comment>
<evidence type="ECO:0000313" key="14">
    <source>
        <dbReference type="Proteomes" id="UP001274896"/>
    </source>
</evidence>
<dbReference type="SMART" id="SM00409">
    <property type="entry name" value="IG"/>
    <property type="match status" value="2"/>
</dbReference>
<dbReference type="Proteomes" id="UP001274896">
    <property type="component" value="Unassembled WGS sequence"/>
</dbReference>
<keyword evidence="14" id="KW-1185">Reference proteome</keyword>
<sequence length="376" mass="42049">MLTVVGLVGDTVTLPCEYDVGHYGLLNVCWGRDQSWFSCEHTLIATDGLTVNYRQSNRYSLPTKLQHGDVSLTIKKAQKTDTGFYVCRIEIPGLFNDLSYSFYLIITNGFNTINNLTKLFPTSAEKQMQVCPCRGINIAGFSGQKVTLPCEYNFKYHGKCEICWMRGDIPTLGCGNEIIASDGDKAVRQTSPRYQLDGELQKGDASLTIHNTTLEDSGRYGCRVHVPGLFNDEKIIIDLVIMIGPTSEVNSLSPNTPELVTEPTHVTSASTRHYSNTSSPETNKIDLVIKEKESKDDTLPVTAVSILLILLASVTAIYLIWKKKRRSRESLEIDHNSNPSAIYNNSDVSLGLHSRSMVVENIYQVDTENEYEQWSR</sequence>
<evidence type="ECO:0000256" key="2">
    <source>
        <dbReference type="ARBA" id="ARBA00022692"/>
    </source>
</evidence>
<dbReference type="Gene3D" id="2.60.40.10">
    <property type="entry name" value="Immunoglobulins"/>
    <property type="match status" value="2"/>
</dbReference>
<accession>A0AAE0QLM3</accession>
<keyword evidence="4 11" id="KW-1133">Transmembrane helix</keyword>
<evidence type="ECO:0000256" key="5">
    <source>
        <dbReference type="ARBA" id="ARBA00023136"/>
    </source>
</evidence>
<evidence type="ECO:0000259" key="12">
    <source>
        <dbReference type="PROSITE" id="PS50835"/>
    </source>
</evidence>
<evidence type="ECO:0000256" key="8">
    <source>
        <dbReference type="ARBA" id="ARBA00023319"/>
    </source>
</evidence>
<evidence type="ECO:0000256" key="3">
    <source>
        <dbReference type="ARBA" id="ARBA00022729"/>
    </source>
</evidence>
<evidence type="ECO:0000256" key="4">
    <source>
        <dbReference type="ARBA" id="ARBA00022989"/>
    </source>
</evidence>
<evidence type="ECO:0000256" key="11">
    <source>
        <dbReference type="SAM" id="Phobius"/>
    </source>
</evidence>
<proteinExistence type="inferred from homology"/>
<dbReference type="GO" id="GO:0016020">
    <property type="term" value="C:membrane"/>
    <property type="evidence" value="ECO:0007669"/>
    <property type="project" value="UniProtKB-SubCell"/>
</dbReference>
<dbReference type="FunFam" id="2.60.40.10:FF:000774">
    <property type="entry name" value="Hepatitis A virus cellular receptor 1"/>
    <property type="match status" value="1"/>
</dbReference>
<keyword evidence="5 11" id="KW-0472">Membrane</keyword>
<dbReference type="SUPFAM" id="SSF48726">
    <property type="entry name" value="Immunoglobulin"/>
    <property type="match status" value="2"/>
</dbReference>
<evidence type="ECO:0000256" key="9">
    <source>
        <dbReference type="ARBA" id="ARBA00038203"/>
    </source>
</evidence>
<keyword evidence="7" id="KW-0325">Glycoprotein</keyword>
<comment type="subcellular location">
    <subcellularLocation>
        <location evidence="1">Membrane</location>
        <topology evidence="1">Single-pass type I membrane protein</topology>
    </subcellularLocation>
</comment>
<dbReference type="InterPro" id="IPR036179">
    <property type="entry name" value="Ig-like_dom_sf"/>
</dbReference>
<reference evidence="13" key="1">
    <citation type="submission" date="2023-06" db="EMBL/GenBank/DDBJ databases">
        <title>Male Hemibagrus guttatus genome.</title>
        <authorList>
            <person name="Bian C."/>
        </authorList>
    </citation>
    <scope>NUCLEOTIDE SEQUENCE</scope>
    <source>
        <strain evidence="13">Male_cb2023</strain>
        <tissue evidence="13">Muscle</tissue>
    </source>
</reference>
<feature type="domain" description="Ig-like" evidence="12">
    <location>
        <begin position="9"/>
        <end position="101"/>
    </location>
</feature>
<dbReference type="PANTHER" id="PTHR46608:SF3">
    <property type="entry name" value="T-CELL IMMUNOGLOBULIN AND MUCIN DOMAIN-CONTAINING PROTEIN 4"/>
    <property type="match status" value="1"/>
</dbReference>
<evidence type="ECO:0000256" key="10">
    <source>
        <dbReference type="SAM" id="MobiDB-lite"/>
    </source>
</evidence>
<gene>
    <name evidence="13" type="ORF">QTP70_027974</name>
</gene>